<reference evidence="2" key="1">
    <citation type="journal article" date="2022" name="J Environ Chem Eng">
        <title>Biodegradation of petroleum oil using a constructed nonpathogenic and heavy metal-tolerant bacterial consortium isolated from marine sponges.</title>
        <authorList>
            <person name="Dechsakulwatana C."/>
            <person name="Rungsihiranrut A."/>
            <person name="Muangchinda C."/>
            <person name="Ningthoujam R."/>
            <person name="Klankeo P."/>
            <person name="Pinyakong O."/>
        </authorList>
    </citation>
    <scope>NUCLEOTIDE SEQUENCE</scope>
    <source>
        <strain evidence="2">TL01-2</strain>
    </source>
</reference>
<evidence type="ECO:0000256" key="1">
    <source>
        <dbReference type="SAM" id="Phobius"/>
    </source>
</evidence>
<keyword evidence="1" id="KW-1133">Transmembrane helix</keyword>
<reference evidence="2" key="2">
    <citation type="submission" date="2022-12" db="EMBL/GenBank/DDBJ databases">
        <authorList>
            <person name="Dechsakulwatana C."/>
            <person name="Rungsihiranrut A."/>
            <person name="Muangchinda C."/>
            <person name="Ningthoujam R."/>
            <person name="Klankeo P."/>
            <person name="Pinyakong O."/>
        </authorList>
    </citation>
    <scope>NUCLEOTIDE SEQUENCE</scope>
    <source>
        <strain evidence="2">TL01-2</strain>
    </source>
</reference>
<dbReference type="AlphaFoldDB" id="A0AAX6NCM0"/>
<proteinExistence type="predicted"/>
<dbReference type="Proteomes" id="UP001269400">
    <property type="component" value="Unassembled WGS sequence"/>
</dbReference>
<protein>
    <submittedName>
        <fullName evidence="2">Uncharacterized protein</fullName>
    </submittedName>
</protein>
<keyword evidence="1" id="KW-0812">Transmembrane</keyword>
<keyword evidence="1" id="KW-0472">Membrane</keyword>
<sequence>MHLPLEKTTLILVAVFFVSFIGFMVYNTTKRVKKTRKISVNRKISGPRVQKSFQTGSAVHYYNVAKNETREIKPITEDNRYRLPSNLNFSELKRKNNK</sequence>
<accession>A0AAX6NCM0</accession>
<name>A0AAX6NCM0_PRIAR</name>
<organism evidence="2 3">
    <name type="scientific">Priestia aryabhattai</name>
    <name type="common">Bacillus aryabhattai</name>
    <dbReference type="NCBI Taxonomy" id="412384"/>
    <lineage>
        <taxon>Bacteria</taxon>
        <taxon>Bacillati</taxon>
        <taxon>Bacillota</taxon>
        <taxon>Bacilli</taxon>
        <taxon>Bacillales</taxon>
        <taxon>Bacillaceae</taxon>
        <taxon>Priestia</taxon>
    </lineage>
</organism>
<dbReference type="RefSeq" id="WP_316910473.1">
    <property type="nucleotide sequence ID" value="NZ_JAPTGD010000002.1"/>
</dbReference>
<evidence type="ECO:0000313" key="3">
    <source>
        <dbReference type="Proteomes" id="UP001269400"/>
    </source>
</evidence>
<evidence type="ECO:0000313" key="2">
    <source>
        <dbReference type="EMBL" id="MDU9693245.1"/>
    </source>
</evidence>
<feature type="transmembrane region" description="Helical" evidence="1">
    <location>
        <begin position="12"/>
        <end position="29"/>
    </location>
</feature>
<gene>
    <name evidence="2" type="ORF">O0Q50_18885</name>
</gene>
<dbReference type="EMBL" id="JAPTGD010000002">
    <property type="protein sequence ID" value="MDU9693245.1"/>
    <property type="molecule type" value="Genomic_DNA"/>
</dbReference>
<comment type="caution">
    <text evidence="2">The sequence shown here is derived from an EMBL/GenBank/DDBJ whole genome shotgun (WGS) entry which is preliminary data.</text>
</comment>